<comment type="caution">
    <text evidence="3">The sequence shown here is derived from an EMBL/GenBank/DDBJ whole genome shotgun (WGS) entry which is preliminary data.</text>
</comment>
<dbReference type="EMBL" id="JAOB01000093">
    <property type="protein sequence ID" value="EUA06757.1"/>
    <property type="molecule type" value="Genomic_DNA"/>
</dbReference>
<accession>X7YHW1</accession>
<evidence type="ECO:0000256" key="2">
    <source>
        <dbReference type="SAM" id="Phobius"/>
    </source>
</evidence>
<feature type="compositionally biased region" description="Basic and acidic residues" evidence="1">
    <location>
        <begin position="244"/>
        <end position="256"/>
    </location>
</feature>
<dbReference type="AlphaFoldDB" id="X7YHW1"/>
<evidence type="ECO:0000313" key="3">
    <source>
        <dbReference type="EMBL" id="EUA06757.1"/>
    </source>
</evidence>
<dbReference type="Pfam" id="PF20401">
    <property type="entry name" value="Rhomboid_2"/>
    <property type="match status" value="1"/>
</dbReference>
<feature type="transmembrane region" description="Helical" evidence="2">
    <location>
        <begin position="59"/>
        <end position="85"/>
    </location>
</feature>
<feature type="transmembrane region" description="Helical" evidence="2">
    <location>
        <begin position="97"/>
        <end position="118"/>
    </location>
</feature>
<feature type="transmembrane region" description="Helical" evidence="2">
    <location>
        <begin position="130"/>
        <end position="150"/>
    </location>
</feature>
<feature type="transmembrane region" description="Helical" evidence="2">
    <location>
        <begin position="180"/>
        <end position="200"/>
    </location>
</feature>
<protein>
    <submittedName>
        <fullName evidence="3">Putative membrane protein</fullName>
    </submittedName>
</protein>
<dbReference type="InterPro" id="IPR046862">
    <property type="entry name" value="Rhomboid_2"/>
</dbReference>
<dbReference type="PATRIC" id="fig|1299334.3.peg.10156"/>
<sequence length="256" mass="29013">MNAGLNVVWRFVRGAPLTYLWLAVLLITTVIQHHLSRHQLHTLLVHRSTNIHHLSTDPLYVLFASLFWIDGGKWIPCLVLFSLFVAPVERWLGQIRWLAVGLTAHVVATYISEGLLYLAIERHLQPERMVYVRDVGVSYFMVGVMAVLTYRIAAPWRWGYLAVLVVYYGAGLVANPNFTSIGHCVAIAVGLCFCPLAGAATMRGRRRRRLTTPSSIRGMYAPDSCLDYLTEATRGTRSSRMRRERSAVRRGMESWL</sequence>
<organism evidence="3">
    <name type="scientific">Mycobacterium xenopi 4042</name>
    <dbReference type="NCBI Taxonomy" id="1299334"/>
    <lineage>
        <taxon>Bacteria</taxon>
        <taxon>Bacillati</taxon>
        <taxon>Actinomycetota</taxon>
        <taxon>Actinomycetes</taxon>
        <taxon>Mycobacteriales</taxon>
        <taxon>Mycobacteriaceae</taxon>
        <taxon>Mycobacterium</taxon>
    </lineage>
</organism>
<evidence type="ECO:0000256" key="1">
    <source>
        <dbReference type="SAM" id="MobiDB-lite"/>
    </source>
</evidence>
<proteinExistence type="predicted"/>
<name>X7YHW1_MYCXE</name>
<feature type="region of interest" description="Disordered" evidence="1">
    <location>
        <begin position="237"/>
        <end position="256"/>
    </location>
</feature>
<gene>
    <name evidence="3" type="ORF">I553_0573</name>
</gene>
<keyword evidence="2" id="KW-1133">Transmembrane helix</keyword>
<feature type="transmembrane region" description="Helical" evidence="2">
    <location>
        <begin position="17"/>
        <end position="35"/>
    </location>
</feature>
<keyword evidence="2" id="KW-0472">Membrane</keyword>
<reference evidence="3" key="1">
    <citation type="submission" date="2014-01" db="EMBL/GenBank/DDBJ databases">
        <authorList>
            <person name="Brown-Elliot B."/>
            <person name="Wallace R."/>
            <person name="Lenaerts A."/>
            <person name="Ordway D."/>
            <person name="DeGroote M.A."/>
            <person name="Parker T."/>
            <person name="Sizemore C."/>
            <person name="Tallon L.J."/>
            <person name="Sadzewicz L.K."/>
            <person name="Sengamalay N."/>
            <person name="Fraser C.M."/>
            <person name="Hine E."/>
            <person name="Shefchek K.A."/>
            <person name="Das S.P."/>
            <person name="Tettelin H."/>
        </authorList>
    </citation>
    <scope>NUCLEOTIDE SEQUENCE [LARGE SCALE GENOMIC DNA]</scope>
    <source>
        <strain evidence="3">4042</strain>
    </source>
</reference>
<feature type="transmembrane region" description="Helical" evidence="2">
    <location>
        <begin position="157"/>
        <end position="174"/>
    </location>
</feature>
<keyword evidence="2" id="KW-0812">Transmembrane</keyword>